<dbReference type="GO" id="GO:0016020">
    <property type="term" value="C:membrane"/>
    <property type="evidence" value="ECO:0007669"/>
    <property type="project" value="UniProtKB-SubCell"/>
</dbReference>
<keyword evidence="10" id="KW-1185">Reference proteome</keyword>
<proteinExistence type="predicted"/>
<dbReference type="SUPFAM" id="SSF52540">
    <property type="entry name" value="P-loop containing nucleoside triphosphate hydrolases"/>
    <property type="match status" value="1"/>
</dbReference>
<reference evidence="9" key="1">
    <citation type="journal article" date="2019" name="G3 (Bethesda)">
        <title>Genome Assemblies of Two Rare Opportunistic Yeast Pathogens: Diutina rugosa (syn. Candida rugosa) and Trichomonascus ciferrii (syn. Candida ciferrii).</title>
        <authorList>
            <person name="Mixao V."/>
            <person name="Saus E."/>
            <person name="Hansen A.P."/>
            <person name="Lass-Florl C."/>
            <person name="Gabaldon T."/>
        </authorList>
    </citation>
    <scope>NUCLEOTIDE SEQUENCE</scope>
    <source>
        <strain evidence="9">CBS 4856</strain>
    </source>
</reference>
<evidence type="ECO:0000256" key="2">
    <source>
        <dbReference type="ARBA" id="ARBA00022448"/>
    </source>
</evidence>
<dbReference type="EMBL" id="SWFS01000222">
    <property type="protein sequence ID" value="KAA8913679.1"/>
    <property type="molecule type" value="Genomic_DNA"/>
</dbReference>
<keyword evidence="6" id="KW-1133">Transmembrane helix</keyword>
<evidence type="ECO:0000256" key="3">
    <source>
        <dbReference type="ARBA" id="ARBA00022692"/>
    </source>
</evidence>
<evidence type="ECO:0000313" key="10">
    <source>
        <dbReference type="Proteomes" id="UP000761534"/>
    </source>
</evidence>
<dbReference type="PANTHER" id="PTHR48041">
    <property type="entry name" value="ABC TRANSPORTER G FAMILY MEMBER 28"/>
    <property type="match status" value="1"/>
</dbReference>
<evidence type="ECO:0000256" key="5">
    <source>
        <dbReference type="ARBA" id="ARBA00022840"/>
    </source>
</evidence>
<organism evidence="9 10">
    <name type="scientific">Trichomonascus ciferrii</name>
    <dbReference type="NCBI Taxonomy" id="44093"/>
    <lineage>
        <taxon>Eukaryota</taxon>
        <taxon>Fungi</taxon>
        <taxon>Dikarya</taxon>
        <taxon>Ascomycota</taxon>
        <taxon>Saccharomycotina</taxon>
        <taxon>Dipodascomycetes</taxon>
        <taxon>Dipodascales</taxon>
        <taxon>Trichomonascaceae</taxon>
        <taxon>Trichomonascus</taxon>
        <taxon>Trichomonascus ciferrii complex</taxon>
    </lineage>
</organism>
<gene>
    <name evidence="9" type="ORF">TRICI_003137</name>
</gene>
<dbReference type="InterPro" id="IPR003593">
    <property type="entry name" value="AAA+_ATPase"/>
</dbReference>
<dbReference type="GO" id="GO:0016887">
    <property type="term" value="F:ATP hydrolysis activity"/>
    <property type="evidence" value="ECO:0007669"/>
    <property type="project" value="InterPro"/>
</dbReference>
<dbReference type="OrthoDB" id="66620at2759"/>
<dbReference type="AlphaFoldDB" id="A0A642V5X2"/>
<dbReference type="PROSITE" id="PS00211">
    <property type="entry name" value="ABC_TRANSPORTER_1"/>
    <property type="match status" value="1"/>
</dbReference>
<evidence type="ECO:0000259" key="8">
    <source>
        <dbReference type="PROSITE" id="PS50893"/>
    </source>
</evidence>
<dbReference type="InterPro" id="IPR050352">
    <property type="entry name" value="ABCG_transporters"/>
</dbReference>
<evidence type="ECO:0000256" key="4">
    <source>
        <dbReference type="ARBA" id="ARBA00022741"/>
    </source>
</evidence>
<comment type="caution">
    <text evidence="9">The sequence shown here is derived from an EMBL/GenBank/DDBJ whole genome shotgun (WGS) entry which is preliminary data.</text>
</comment>
<sequence length="472" mass="52138">MEAGLQGPEKAVGGGLRLENVEKVDINVRKLSVTVKEGGGVLSKVKTKLFQGPVSKDGDNFRSNILQDVSLDVPSGSVMAVIGGSGSGKTSLLNVIADRMSSGGLRIDGQVLFNRQPDLDKVKHAYVLQQDILQPRLTCRETLHYAGELRLPSNVSKQERKELVEQIIAELGLKECADTLVGDSEHKGLSGGEKRRLSIGIQLLANPSVLFLDEPTTGLDANSAYLLVQTCHQLAAKGRTLIMSIHQPRSDIFFLFDKITILSRGQAVFSGDVNKSLDYFGSLGYTFPDHVNPADFLIDLAAIDTRTPEQEEASLQRVKRLVDAWNEHKYFPPISETEWVSEWVPKMKAPLGREISVLTRRFSVLSYRDPMGLGGLFLECTLMGVISGWIFYKLDDSLAGIRSTQGLLYTACAAQGYLLLLYETYRLCGPDLKVFDREYNEGCVSVLGYLVSRRLSKCLTEDLFVPLIFSVR</sequence>
<feature type="domain" description="ABC transporter" evidence="8">
    <location>
        <begin position="16"/>
        <end position="289"/>
    </location>
</feature>
<dbReference type="PANTHER" id="PTHR48041:SF119">
    <property type="entry name" value="ROA1P"/>
    <property type="match status" value="1"/>
</dbReference>
<name>A0A642V5X2_9ASCO</name>
<dbReference type="VEuPathDB" id="FungiDB:TRICI_003137"/>
<dbReference type="Pfam" id="PF00005">
    <property type="entry name" value="ABC_tran"/>
    <property type="match status" value="1"/>
</dbReference>
<dbReference type="Gene3D" id="3.40.50.300">
    <property type="entry name" value="P-loop containing nucleotide triphosphate hydrolases"/>
    <property type="match status" value="1"/>
</dbReference>
<dbReference type="GO" id="GO:0140359">
    <property type="term" value="F:ABC-type transporter activity"/>
    <property type="evidence" value="ECO:0007669"/>
    <property type="project" value="InterPro"/>
</dbReference>
<dbReference type="PROSITE" id="PS50893">
    <property type="entry name" value="ABC_TRANSPORTER_2"/>
    <property type="match status" value="1"/>
</dbReference>
<dbReference type="GO" id="GO:0005524">
    <property type="term" value="F:ATP binding"/>
    <property type="evidence" value="ECO:0007669"/>
    <property type="project" value="UniProtKB-KW"/>
</dbReference>
<dbReference type="Proteomes" id="UP000761534">
    <property type="component" value="Unassembled WGS sequence"/>
</dbReference>
<dbReference type="InterPro" id="IPR043926">
    <property type="entry name" value="ABCG_dom"/>
</dbReference>
<evidence type="ECO:0000256" key="7">
    <source>
        <dbReference type="ARBA" id="ARBA00023136"/>
    </source>
</evidence>
<evidence type="ECO:0000256" key="1">
    <source>
        <dbReference type="ARBA" id="ARBA00004141"/>
    </source>
</evidence>
<keyword evidence="5" id="KW-0067">ATP-binding</keyword>
<comment type="subcellular location">
    <subcellularLocation>
        <location evidence="1">Membrane</location>
        <topology evidence="1">Multi-pass membrane protein</topology>
    </subcellularLocation>
</comment>
<keyword evidence="3" id="KW-0812">Transmembrane</keyword>
<evidence type="ECO:0000256" key="6">
    <source>
        <dbReference type="ARBA" id="ARBA00022989"/>
    </source>
</evidence>
<dbReference type="InterPro" id="IPR017871">
    <property type="entry name" value="ABC_transporter-like_CS"/>
</dbReference>
<keyword evidence="2" id="KW-0813">Transport</keyword>
<dbReference type="Pfam" id="PF19055">
    <property type="entry name" value="ABC2_membrane_7"/>
    <property type="match status" value="1"/>
</dbReference>
<dbReference type="InterPro" id="IPR027417">
    <property type="entry name" value="P-loop_NTPase"/>
</dbReference>
<dbReference type="SMART" id="SM00382">
    <property type="entry name" value="AAA"/>
    <property type="match status" value="1"/>
</dbReference>
<keyword evidence="7" id="KW-0472">Membrane</keyword>
<protein>
    <recommendedName>
        <fullName evidence="8">ABC transporter domain-containing protein</fullName>
    </recommendedName>
</protein>
<evidence type="ECO:0000313" key="9">
    <source>
        <dbReference type="EMBL" id="KAA8913679.1"/>
    </source>
</evidence>
<dbReference type="InterPro" id="IPR003439">
    <property type="entry name" value="ABC_transporter-like_ATP-bd"/>
</dbReference>
<accession>A0A642V5X2</accession>
<keyword evidence="4" id="KW-0547">Nucleotide-binding</keyword>